<evidence type="ECO:0000313" key="1">
    <source>
        <dbReference type="EMBL" id="CAB4018776.1"/>
    </source>
</evidence>
<dbReference type="PROSITE" id="PS00028">
    <property type="entry name" value="ZINC_FINGER_C2H2_1"/>
    <property type="match status" value="1"/>
</dbReference>
<reference evidence="1" key="1">
    <citation type="submission" date="2020-04" db="EMBL/GenBank/DDBJ databases">
        <authorList>
            <person name="Alioto T."/>
            <person name="Alioto T."/>
            <person name="Gomez Garrido J."/>
        </authorList>
    </citation>
    <scope>NUCLEOTIDE SEQUENCE</scope>
    <source>
        <strain evidence="1">A484AB</strain>
    </source>
</reference>
<dbReference type="InterPro" id="IPR046496">
    <property type="entry name" value="DUF6589"/>
</dbReference>
<dbReference type="EMBL" id="CACRXK020010162">
    <property type="protein sequence ID" value="CAB4018776.1"/>
    <property type="molecule type" value="Genomic_DNA"/>
</dbReference>
<dbReference type="Pfam" id="PF20231">
    <property type="entry name" value="DUF6589"/>
    <property type="match status" value="1"/>
</dbReference>
<name>A0A6S7IM66_PARCT</name>
<dbReference type="AlphaFoldDB" id="A0A6S7IM66"/>
<keyword evidence="2" id="KW-1185">Reference proteome</keyword>
<dbReference type="Proteomes" id="UP001152795">
    <property type="component" value="Unassembled WGS sequence"/>
</dbReference>
<dbReference type="InterPro" id="IPR013087">
    <property type="entry name" value="Znf_C2H2_type"/>
</dbReference>
<sequence length="320" mass="36394">METTSSTPTKNCFSKELCKMSIGDKRKWLFDQAAKLFDTYVSDGVSDLSEAGNIAPATSFPCRFVSCSRVFKYAKCRINHEKTKYHLTLNESVSNQQTQNTERIPEGKDDCIYNYGCLNIILGLMLRDAKDSVREGDGERLLRVWKYLTFIFRVTGCYKYALAGLRLIASVNSLLSPRQAHRLTWNRFAGVKNGPGKRISRDLRVEQLNKIAKEEIRALGYPNINDESVVKATKVTAAVEKMINASKDELKLKEKSGQHCNRKLGKDFETILHQVNNKAKDIFMDINDIDLTYPQHTELDDNDFYFSNVPAQCSDSENSE</sequence>
<organism evidence="1 2">
    <name type="scientific">Paramuricea clavata</name>
    <name type="common">Red gorgonian</name>
    <name type="synonym">Violescent sea-whip</name>
    <dbReference type="NCBI Taxonomy" id="317549"/>
    <lineage>
        <taxon>Eukaryota</taxon>
        <taxon>Metazoa</taxon>
        <taxon>Cnidaria</taxon>
        <taxon>Anthozoa</taxon>
        <taxon>Octocorallia</taxon>
        <taxon>Malacalcyonacea</taxon>
        <taxon>Plexauridae</taxon>
        <taxon>Paramuricea</taxon>
    </lineage>
</organism>
<proteinExistence type="predicted"/>
<protein>
    <submittedName>
        <fullName evidence="1">Uncharacterized protein</fullName>
    </submittedName>
</protein>
<evidence type="ECO:0000313" key="2">
    <source>
        <dbReference type="Proteomes" id="UP001152795"/>
    </source>
</evidence>
<accession>A0A6S7IM66</accession>
<comment type="caution">
    <text evidence="1">The sequence shown here is derived from an EMBL/GenBank/DDBJ whole genome shotgun (WGS) entry which is preliminary data.</text>
</comment>
<gene>
    <name evidence="1" type="ORF">PACLA_8A085964</name>
</gene>